<dbReference type="InterPro" id="IPR050784">
    <property type="entry name" value="IAP"/>
</dbReference>
<dbReference type="SUPFAM" id="SSF57924">
    <property type="entry name" value="Inhibitor of apoptosis (IAP) repeat"/>
    <property type="match status" value="2"/>
</dbReference>
<name>A0ABD3XAS9_SINWO</name>
<evidence type="ECO:0000313" key="10">
    <source>
        <dbReference type="Proteomes" id="UP001634394"/>
    </source>
</evidence>
<evidence type="ECO:0000256" key="4">
    <source>
        <dbReference type="ARBA" id="ARBA00022771"/>
    </source>
</evidence>
<dbReference type="Pfam" id="PF00653">
    <property type="entry name" value="BIR"/>
    <property type="match status" value="2"/>
</dbReference>
<protein>
    <recommendedName>
        <fullName evidence="8">RING-type domain-containing protein</fullName>
    </recommendedName>
</protein>
<dbReference type="PANTHER" id="PTHR10044">
    <property type="entry name" value="INHIBITOR OF APOPTOSIS"/>
    <property type="match status" value="1"/>
</dbReference>
<evidence type="ECO:0000256" key="2">
    <source>
        <dbReference type="ARBA" id="ARBA00022703"/>
    </source>
</evidence>
<dbReference type="PROSITE" id="PS50143">
    <property type="entry name" value="BIR_REPEAT_2"/>
    <property type="match status" value="2"/>
</dbReference>
<dbReference type="PROSITE" id="PS50089">
    <property type="entry name" value="ZF_RING_2"/>
    <property type="match status" value="1"/>
</dbReference>
<dbReference type="FunFam" id="1.10.1170.10:FF:000003">
    <property type="entry name" value="E3 ubiquitin-protein ligase XIAP"/>
    <property type="match status" value="1"/>
</dbReference>
<dbReference type="FunFam" id="1.10.1170.10:FF:000002">
    <property type="entry name" value="Baculoviral IAP repeat containing 7"/>
    <property type="match status" value="1"/>
</dbReference>
<evidence type="ECO:0000259" key="8">
    <source>
        <dbReference type="PROSITE" id="PS50089"/>
    </source>
</evidence>
<evidence type="ECO:0000256" key="7">
    <source>
        <dbReference type="SAM" id="MobiDB-lite"/>
    </source>
</evidence>
<proteinExistence type="inferred from homology"/>
<dbReference type="InterPro" id="IPR001370">
    <property type="entry name" value="BIR_rpt"/>
</dbReference>
<keyword evidence="3" id="KW-0479">Metal-binding</keyword>
<keyword evidence="2" id="KW-0053">Apoptosis</keyword>
<evidence type="ECO:0000313" key="9">
    <source>
        <dbReference type="EMBL" id="KAL3882671.1"/>
    </source>
</evidence>
<dbReference type="Gene3D" id="3.30.40.10">
    <property type="entry name" value="Zinc/RING finger domain, C3HC4 (zinc finger)"/>
    <property type="match status" value="1"/>
</dbReference>
<keyword evidence="5" id="KW-0862">Zinc</keyword>
<dbReference type="PROSITE" id="PS01282">
    <property type="entry name" value="BIR_REPEAT_1"/>
    <property type="match status" value="1"/>
</dbReference>
<dbReference type="Pfam" id="PF13920">
    <property type="entry name" value="zf-C3HC4_3"/>
    <property type="match status" value="1"/>
</dbReference>
<gene>
    <name evidence="9" type="ORF">ACJMK2_028988</name>
</gene>
<comment type="similarity">
    <text evidence="1">Belongs to the IAP family.</text>
</comment>
<dbReference type="Proteomes" id="UP001634394">
    <property type="component" value="Unassembled WGS sequence"/>
</dbReference>
<dbReference type="InterPro" id="IPR013083">
    <property type="entry name" value="Znf_RING/FYVE/PHD"/>
</dbReference>
<dbReference type="SMART" id="SM00238">
    <property type="entry name" value="BIR"/>
    <property type="match status" value="2"/>
</dbReference>
<dbReference type="AlphaFoldDB" id="A0ABD3XAS9"/>
<evidence type="ECO:0000256" key="6">
    <source>
        <dbReference type="PROSITE-ProRule" id="PRU00175"/>
    </source>
</evidence>
<dbReference type="Gene3D" id="1.10.1170.10">
    <property type="entry name" value="Inhibitor Of Apoptosis Protein (2mihbC-IAP-1), Chain A"/>
    <property type="match status" value="2"/>
</dbReference>
<dbReference type="CDD" id="cd00022">
    <property type="entry name" value="BIR"/>
    <property type="match status" value="1"/>
</dbReference>
<comment type="caution">
    <text evidence="9">The sequence shown here is derived from an EMBL/GenBank/DDBJ whole genome shotgun (WGS) entry which is preliminary data.</text>
</comment>
<dbReference type="InterPro" id="IPR001841">
    <property type="entry name" value="Znf_RING"/>
</dbReference>
<dbReference type="GO" id="GO:0008270">
    <property type="term" value="F:zinc ion binding"/>
    <property type="evidence" value="ECO:0007669"/>
    <property type="project" value="UniProtKB-KW"/>
</dbReference>
<dbReference type="EMBL" id="JBJQND010000003">
    <property type="protein sequence ID" value="KAL3882671.1"/>
    <property type="molecule type" value="Genomic_DNA"/>
</dbReference>
<feature type="domain" description="RING-type" evidence="8">
    <location>
        <begin position="523"/>
        <end position="558"/>
    </location>
</feature>
<organism evidence="9 10">
    <name type="scientific">Sinanodonta woodiana</name>
    <name type="common">Chinese pond mussel</name>
    <name type="synonym">Anodonta woodiana</name>
    <dbReference type="NCBI Taxonomy" id="1069815"/>
    <lineage>
        <taxon>Eukaryota</taxon>
        <taxon>Metazoa</taxon>
        <taxon>Spiralia</taxon>
        <taxon>Lophotrochozoa</taxon>
        <taxon>Mollusca</taxon>
        <taxon>Bivalvia</taxon>
        <taxon>Autobranchia</taxon>
        <taxon>Heteroconchia</taxon>
        <taxon>Palaeoheterodonta</taxon>
        <taxon>Unionida</taxon>
        <taxon>Unionoidea</taxon>
        <taxon>Unionidae</taxon>
        <taxon>Unioninae</taxon>
        <taxon>Sinanodonta</taxon>
    </lineage>
</organism>
<evidence type="ECO:0000256" key="3">
    <source>
        <dbReference type="ARBA" id="ARBA00022723"/>
    </source>
</evidence>
<evidence type="ECO:0000256" key="5">
    <source>
        <dbReference type="ARBA" id="ARBA00022833"/>
    </source>
</evidence>
<dbReference type="PANTHER" id="PTHR10044:SF139">
    <property type="entry name" value="DEATH-ASSOCIATED INHIBITOR OF APOPTOSIS 2"/>
    <property type="match status" value="1"/>
</dbReference>
<keyword evidence="4 6" id="KW-0863">Zinc-finger</keyword>
<keyword evidence="10" id="KW-1185">Reference proteome</keyword>
<dbReference type="CDD" id="cd16713">
    <property type="entry name" value="RING-HC_BIRC2_3_7"/>
    <property type="match status" value="1"/>
</dbReference>
<reference evidence="9 10" key="1">
    <citation type="submission" date="2024-11" db="EMBL/GenBank/DDBJ databases">
        <title>Chromosome-level genome assembly of the freshwater bivalve Anodonta woodiana.</title>
        <authorList>
            <person name="Chen X."/>
        </authorList>
    </citation>
    <scope>NUCLEOTIDE SEQUENCE [LARGE SCALE GENOMIC DNA]</scope>
    <source>
        <strain evidence="9">MN2024</strain>
        <tissue evidence="9">Gills</tissue>
    </source>
</reference>
<accession>A0ABD3XAS9</accession>
<feature type="region of interest" description="Disordered" evidence="7">
    <location>
        <begin position="174"/>
        <end position="193"/>
    </location>
</feature>
<dbReference type="GO" id="GO:0006915">
    <property type="term" value="P:apoptotic process"/>
    <property type="evidence" value="ECO:0007669"/>
    <property type="project" value="UniProtKB-KW"/>
</dbReference>
<dbReference type="Gene3D" id="1.10.8.10">
    <property type="entry name" value="DNA helicase RuvA subunit, C-terminal domain"/>
    <property type="match status" value="1"/>
</dbReference>
<evidence type="ECO:0000256" key="1">
    <source>
        <dbReference type="ARBA" id="ARBA00006672"/>
    </source>
</evidence>
<sequence>MARPEGDTESSVGATSLRCFLESVLDSPEIDSNIKHARNDWTSYISFGTISQNPHVCPIRLSKSSFDYIGQGDEIICFSCGFRNKNWKAGESPYDIHTRFSPNCKFANGNEDGNIPILDGNVYCSGSCRDTNQISDTIALSPTRENRERNEKQFEPSCTKINDKLSNTCIAKSHYSPTDTNNRPEEAANNTGKFAGQSMSNAALDKPMIRPLRNPEFSAITSGTLNAKTEDSKLEIPKSEPVKESIDIPEMYVEKPKHPDYSILTSRLESFRGWPSLAAQKPSELAAAGLYYVGVGDCVQCFYCGGGLRSWEEEDDPWQEHARWYPNCAFLKQFKGEDFVLRQMAGINLRSEDTLDIESHDVWGTCEMKSGDGACIIGIKSRVGEDAPSNSMDSPAVQSILSMGYSLEMVRQAIESLESRKGQSNMLVNDLLEVIFEIEEAQTLKQANEPKSTNKMVKKPDDINGIWYAENASNERKINHCSPDNNCLSKVKEENDSSKSNMSYTELESLLEQNQELKDQMTCKICMDREACIVFLPCCHMMACPQCAPSLRICPICRQLIKGTIKAYVS</sequence>